<dbReference type="GO" id="GO:0019853">
    <property type="term" value="P:L-ascorbic acid biosynthetic process"/>
    <property type="evidence" value="ECO:0007669"/>
    <property type="project" value="TreeGrafter"/>
</dbReference>
<dbReference type="OrthoDB" id="48988at2759"/>
<dbReference type="STRING" id="35608.A0A2U1PJT7"/>
<keyword evidence="3" id="KW-1185">Reference proteome</keyword>
<dbReference type="GO" id="GO:0010349">
    <property type="term" value="F:L-galactose dehydrogenase activity"/>
    <property type="evidence" value="ECO:0007669"/>
    <property type="project" value="TreeGrafter"/>
</dbReference>
<feature type="domain" description="NADP-dependent oxidoreductase" evidence="1">
    <location>
        <begin position="16"/>
        <end position="71"/>
    </location>
</feature>
<comment type="caution">
    <text evidence="2">The sequence shown here is derived from an EMBL/GenBank/DDBJ whole genome shotgun (WGS) entry which is preliminary data.</text>
</comment>
<evidence type="ECO:0000313" key="3">
    <source>
        <dbReference type="Proteomes" id="UP000245207"/>
    </source>
</evidence>
<evidence type="ECO:0000313" key="2">
    <source>
        <dbReference type="EMBL" id="PWA86018.1"/>
    </source>
</evidence>
<reference evidence="2 3" key="1">
    <citation type="journal article" date="2018" name="Mol. Plant">
        <title>The genome of Artemisia annua provides insight into the evolution of Asteraceae family and artemisinin biosynthesis.</title>
        <authorList>
            <person name="Shen Q."/>
            <person name="Zhang L."/>
            <person name="Liao Z."/>
            <person name="Wang S."/>
            <person name="Yan T."/>
            <person name="Shi P."/>
            <person name="Liu M."/>
            <person name="Fu X."/>
            <person name="Pan Q."/>
            <person name="Wang Y."/>
            <person name="Lv Z."/>
            <person name="Lu X."/>
            <person name="Zhang F."/>
            <person name="Jiang W."/>
            <person name="Ma Y."/>
            <person name="Chen M."/>
            <person name="Hao X."/>
            <person name="Li L."/>
            <person name="Tang Y."/>
            <person name="Lv G."/>
            <person name="Zhou Y."/>
            <person name="Sun X."/>
            <person name="Brodelius P.E."/>
            <person name="Rose J.K.C."/>
            <person name="Tang K."/>
        </authorList>
    </citation>
    <scope>NUCLEOTIDE SEQUENCE [LARGE SCALE GENOMIC DNA]</scope>
    <source>
        <strain evidence="3">cv. Huhao1</strain>
        <tissue evidence="2">Leaf</tissue>
    </source>
</reference>
<dbReference type="AlphaFoldDB" id="A0A2U1PJT7"/>
<dbReference type="InterPro" id="IPR020471">
    <property type="entry name" value="AKR"/>
</dbReference>
<organism evidence="2 3">
    <name type="scientific">Artemisia annua</name>
    <name type="common">Sweet wormwood</name>
    <dbReference type="NCBI Taxonomy" id="35608"/>
    <lineage>
        <taxon>Eukaryota</taxon>
        <taxon>Viridiplantae</taxon>
        <taxon>Streptophyta</taxon>
        <taxon>Embryophyta</taxon>
        <taxon>Tracheophyta</taxon>
        <taxon>Spermatophyta</taxon>
        <taxon>Magnoliopsida</taxon>
        <taxon>eudicotyledons</taxon>
        <taxon>Gunneridae</taxon>
        <taxon>Pentapetalae</taxon>
        <taxon>asterids</taxon>
        <taxon>campanulids</taxon>
        <taxon>Asterales</taxon>
        <taxon>Asteraceae</taxon>
        <taxon>Asteroideae</taxon>
        <taxon>Anthemideae</taxon>
        <taxon>Artemisiinae</taxon>
        <taxon>Artemisia</taxon>
    </lineage>
</organism>
<dbReference type="InterPro" id="IPR023210">
    <property type="entry name" value="NADP_OxRdtase_dom"/>
</dbReference>
<dbReference type="InterPro" id="IPR036812">
    <property type="entry name" value="NAD(P)_OxRdtase_dom_sf"/>
</dbReference>
<dbReference type="GO" id="GO:0005829">
    <property type="term" value="C:cytosol"/>
    <property type="evidence" value="ECO:0007669"/>
    <property type="project" value="TreeGrafter"/>
</dbReference>
<dbReference type="Proteomes" id="UP000245207">
    <property type="component" value="Unassembled WGS sequence"/>
</dbReference>
<evidence type="ECO:0000259" key="1">
    <source>
        <dbReference type="Pfam" id="PF00248"/>
    </source>
</evidence>
<sequence>MELRPLGNTGLKLSCVGFGGSPFGSVYGSVSDEEAIDTVREAFKLGINFFDTSPYYGGTLSEKVLGKALKAMGVGVISASPLSMGLLTESGPPEWHPASAELQAACQAAAAFCKKKGKDISKLALQYSLCNKDTSTTLWE</sequence>
<dbReference type="Pfam" id="PF00248">
    <property type="entry name" value="Aldo_ket_red"/>
    <property type="match status" value="1"/>
</dbReference>
<dbReference type="SUPFAM" id="SSF51430">
    <property type="entry name" value="NAD(P)-linked oxidoreductase"/>
    <property type="match status" value="1"/>
</dbReference>
<gene>
    <name evidence="2" type="ORF">CTI12_AA144740</name>
</gene>
<name>A0A2U1PJT7_ARTAN</name>
<dbReference type="PANTHER" id="PTHR42686">
    <property type="entry name" value="GH17980P-RELATED"/>
    <property type="match status" value="1"/>
</dbReference>
<protein>
    <recommendedName>
        <fullName evidence="1">NADP-dependent oxidoreductase domain-containing protein</fullName>
    </recommendedName>
</protein>
<dbReference type="Gene3D" id="3.20.20.100">
    <property type="entry name" value="NADP-dependent oxidoreductase domain"/>
    <property type="match status" value="2"/>
</dbReference>
<accession>A0A2U1PJT7</accession>
<dbReference type="PANTHER" id="PTHR42686:SF1">
    <property type="entry name" value="GH17980P-RELATED"/>
    <property type="match status" value="1"/>
</dbReference>
<proteinExistence type="predicted"/>
<dbReference type="EMBL" id="PKPP01001061">
    <property type="protein sequence ID" value="PWA86018.1"/>
    <property type="molecule type" value="Genomic_DNA"/>
</dbReference>